<proteinExistence type="predicted"/>
<sequence length="122" mass="13601">MRYLIRNHATGRVIWLGGGGLTAYGHDDGDTTLYFTFKKQDDGGTAIHSVGRNIWLAAELQTSTTEYSYRFIPSKAGGKFYYISPDMMSNPPKVIQDNGSNIGTEVLFDSEKQMWELVPKTG</sequence>
<evidence type="ECO:0000313" key="2">
    <source>
        <dbReference type="Proteomes" id="UP000054166"/>
    </source>
</evidence>
<dbReference type="AlphaFoldDB" id="A0A0C3F5F7"/>
<reference evidence="2" key="2">
    <citation type="submission" date="2015-01" db="EMBL/GenBank/DDBJ databases">
        <title>Evolutionary Origins and Diversification of the Mycorrhizal Mutualists.</title>
        <authorList>
            <consortium name="DOE Joint Genome Institute"/>
            <consortium name="Mycorrhizal Genomics Consortium"/>
            <person name="Kohler A."/>
            <person name="Kuo A."/>
            <person name="Nagy L.G."/>
            <person name="Floudas D."/>
            <person name="Copeland A."/>
            <person name="Barry K.W."/>
            <person name="Cichocki N."/>
            <person name="Veneault-Fourrey C."/>
            <person name="LaButti K."/>
            <person name="Lindquist E.A."/>
            <person name="Lipzen A."/>
            <person name="Lundell T."/>
            <person name="Morin E."/>
            <person name="Murat C."/>
            <person name="Riley R."/>
            <person name="Ohm R."/>
            <person name="Sun H."/>
            <person name="Tunlid A."/>
            <person name="Henrissat B."/>
            <person name="Grigoriev I.V."/>
            <person name="Hibbett D.S."/>
            <person name="Martin F."/>
        </authorList>
    </citation>
    <scope>NUCLEOTIDE SEQUENCE [LARGE SCALE GENOMIC DNA]</scope>
    <source>
        <strain evidence="2">F 1598</strain>
    </source>
</reference>
<dbReference type="InterPro" id="IPR035992">
    <property type="entry name" value="Ricin_B-like_lectins"/>
</dbReference>
<dbReference type="HOGENOM" id="CLU_2027627_0_0_1"/>
<evidence type="ECO:0008006" key="3">
    <source>
        <dbReference type="Google" id="ProtNLM"/>
    </source>
</evidence>
<protein>
    <recommendedName>
        <fullName evidence="3">Ricin B lectin domain-containing protein</fullName>
    </recommendedName>
</protein>
<name>A0A0C3F5F7_PILCF</name>
<gene>
    <name evidence="1" type="ORF">PILCRDRAFT_683882</name>
</gene>
<dbReference type="SUPFAM" id="SSF50370">
    <property type="entry name" value="Ricin B-like lectins"/>
    <property type="match status" value="1"/>
</dbReference>
<dbReference type="Proteomes" id="UP000054166">
    <property type="component" value="Unassembled WGS sequence"/>
</dbReference>
<evidence type="ECO:0000313" key="1">
    <source>
        <dbReference type="EMBL" id="KIM75249.1"/>
    </source>
</evidence>
<accession>A0A0C3F5F7</accession>
<dbReference type="InParanoid" id="A0A0C3F5F7"/>
<organism evidence="1 2">
    <name type="scientific">Piloderma croceum (strain F 1598)</name>
    <dbReference type="NCBI Taxonomy" id="765440"/>
    <lineage>
        <taxon>Eukaryota</taxon>
        <taxon>Fungi</taxon>
        <taxon>Dikarya</taxon>
        <taxon>Basidiomycota</taxon>
        <taxon>Agaricomycotina</taxon>
        <taxon>Agaricomycetes</taxon>
        <taxon>Agaricomycetidae</taxon>
        <taxon>Atheliales</taxon>
        <taxon>Atheliaceae</taxon>
        <taxon>Piloderma</taxon>
    </lineage>
</organism>
<keyword evidence="2" id="KW-1185">Reference proteome</keyword>
<reference evidence="1 2" key="1">
    <citation type="submission" date="2014-04" db="EMBL/GenBank/DDBJ databases">
        <authorList>
            <consortium name="DOE Joint Genome Institute"/>
            <person name="Kuo A."/>
            <person name="Tarkka M."/>
            <person name="Buscot F."/>
            <person name="Kohler A."/>
            <person name="Nagy L.G."/>
            <person name="Floudas D."/>
            <person name="Copeland A."/>
            <person name="Barry K.W."/>
            <person name="Cichocki N."/>
            <person name="Veneault-Fourrey C."/>
            <person name="LaButti K."/>
            <person name="Lindquist E.A."/>
            <person name="Lipzen A."/>
            <person name="Lundell T."/>
            <person name="Morin E."/>
            <person name="Murat C."/>
            <person name="Sun H."/>
            <person name="Tunlid A."/>
            <person name="Henrissat B."/>
            <person name="Grigoriev I.V."/>
            <person name="Hibbett D.S."/>
            <person name="Martin F."/>
            <person name="Nordberg H.P."/>
            <person name="Cantor M.N."/>
            <person name="Hua S.X."/>
        </authorList>
    </citation>
    <scope>NUCLEOTIDE SEQUENCE [LARGE SCALE GENOMIC DNA]</scope>
    <source>
        <strain evidence="1 2">F 1598</strain>
    </source>
</reference>
<dbReference type="EMBL" id="KN833049">
    <property type="protein sequence ID" value="KIM75249.1"/>
    <property type="molecule type" value="Genomic_DNA"/>
</dbReference>